<dbReference type="OrthoDB" id="5307922at2759"/>
<keyword evidence="7" id="KW-1185">Reference proteome</keyword>
<dbReference type="PANTHER" id="PTHR10426:SF88">
    <property type="entry name" value="ADIPOCYTE PLASMA MEMBRANE-ASSOCIATED PROTEIN HEMOMUCIN-RELATED"/>
    <property type="match status" value="1"/>
</dbReference>
<dbReference type="InterPro" id="IPR018119">
    <property type="entry name" value="Strictosidine_synth_cons-reg"/>
</dbReference>
<sequence length="553" mass="60686">MKQLLVSPHVAIDGRVPMIFNSVAFDKNGDLYWTDSSSDFQLRDGVMAAFADPTGRLFHYNTAKNISKVLLDDLWFANGLLISPDNQYVLVAESSRYRIIKYYINGPKKGNSEVFVSGLPGIPDVIRPLPDGSGVLVSLYSVFDDENPLLIKTMASAPLARKFLARLIRLIEIPFEFLHSHFGSHIFESIVYQIGNFASVASLSPGQTGLVQLDWNGNIVASYYNTDGSLLHISDAIVFNKKLYTACPHLQNFIGAVPAPPQLVKAFTVNKASPKEEPKVESKSAELNKPKVDQNKEIPQNTKPSTQTTTPKPNVPKEKVVTQNTVPKEDKPKNKQADTKQKEEVIKAAAKRTDQVKNDVKSKADSKQGDQKPKVLPKEEKPKVVSKGTETKPNVASQAVPNAKAAQKDANPNLKATPQAKSINKNQESQGKPVKETESKVKIDKSNDVKTEASKKEPVVHSKTVTDQPGAKTAQKAPELKSESQNVKTKPTVSDSKQKKNDAEAAKKPTKQESGKKAIPVKENIPSDTAKPKRETLKVIKKTGPEEIPTPQI</sequence>
<feature type="compositionally biased region" description="Basic and acidic residues" evidence="4">
    <location>
        <begin position="496"/>
        <end position="516"/>
    </location>
</feature>
<proteinExistence type="inferred from homology"/>
<feature type="compositionally biased region" description="Basic and acidic residues" evidence="4">
    <location>
        <begin position="327"/>
        <end position="383"/>
    </location>
</feature>
<accession>A0A8S4R4V5</accession>
<dbReference type="Proteomes" id="UP000838756">
    <property type="component" value="Unassembled WGS sequence"/>
</dbReference>
<organism evidence="6 7">
    <name type="scientific">Pararge aegeria aegeria</name>
    <dbReference type="NCBI Taxonomy" id="348720"/>
    <lineage>
        <taxon>Eukaryota</taxon>
        <taxon>Metazoa</taxon>
        <taxon>Ecdysozoa</taxon>
        <taxon>Arthropoda</taxon>
        <taxon>Hexapoda</taxon>
        <taxon>Insecta</taxon>
        <taxon>Pterygota</taxon>
        <taxon>Neoptera</taxon>
        <taxon>Endopterygota</taxon>
        <taxon>Lepidoptera</taxon>
        <taxon>Glossata</taxon>
        <taxon>Ditrysia</taxon>
        <taxon>Papilionoidea</taxon>
        <taxon>Nymphalidae</taxon>
        <taxon>Satyrinae</taxon>
        <taxon>Satyrini</taxon>
        <taxon>Parargina</taxon>
        <taxon>Pararge</taxon>
    </lineage>
</organism>
<evidence type="ECO:0000256" key="3">
    <source>
        <dbReference type="ARBA" id="ARBA00023180"/>
    </source>
</evidence>
<evidence type="ECO:0000256" key="1">
    <source>
        <dbReference type="ARBA" id="ARBA00009191"/>
    </source>
</evidence>
<feature type="compositionally biased region" description="Low complexity" evidence="4">
    <location>
        <begin position="299"/>
        <end position="312"/>
    </location>
</feature>
<feature type="compositionally biased region" description="Basic and acidic residues" evidence="4">
    <location>
        <begin position="433"/>
        <end position="460"/>
    </location>
</feature>
<evidence type="ECO:0000313" key="6">
    <source>
        <dbReference type="EMBL" id="CAH2231704.1"/>
    </source>
</evidence>
<dbReference type="EMBL" id="CAKXAJ010024852">
    <property type="protein sequence ID" value="CAH2231704.1"/>
    <property type="molecule type" value="Genomic_DNA"/>
</dbReference>
<feature type="region of interest" description="Disordered" evidence="4">
    <location>
        <begin position="271"/>
        <end position="553"/>
    </location>
</feature>
<feature type="compositionally biased region" description="Polar residues" evidence="4">
    <location>
        <begin position="414"/>
        <end position="430"/>
    </location>
</feature>
<feature type="domain" description="Strictosidine synthase conserved region" evidence="5">
    <location>
        <begin position="22"/>
        <end position="107"/>
    </location>
</feature>
<dbReference type="GO" id="GO:0016787">
    <property type="term" value="F:hydrolase activity"/>
    <property type="evidence" value="ECO:0007669"/>
    <property type="project" value="TreeGrafter"/>
</dbReference>
<dbReference type="GO" id="GO:0012505">
    <property type="term" value="C:endomembrane system"/>
    <property type="evidence" value="ECO:0007669"/>
    <property type="project" value="TreeGrafter"/>
</dbReference>
<evidence type="ECO:0000259" key="5">
    <source>
        <dbReference type="Pfam" id="PF03088"/>
    </source>
</evidence>
<keyword evidence="3" id="KW-0325">Glycoprotein</keyword>
<feature type="compositionally biased region" description="Basic and acidic residues" evidence="4">
    <location>
        <begin position="273"/>
        <end position="296"/>
    </location>
</feature>
<evidence type="ECO:0000256" key="4">
    <source>
        <dbReference type="SAM" id="MobiDB-lite"/>
    </source>
</evidence>
<dbReference type="Pfam" id="PF03088">
    <property type="entry name" value="Str_synth"/>
    <property type="match status" value="1"/>
</dbReference>
<feature type="compositionally biased region" description="Polar residues" evidence="4">
    <location>
        <begin position="391"/>
        <end position="400"/>
    </location>
</feature>
<evidence type="ECO:0000256" key="2">
    <source>
        <dbReference type="ARBA" id="ARBA00022553"/>
    </source>
</evidence>
<protein>
    <submittedName>
        <fullName evidence="6">Jg2355 protein</fullName>
    </submittedName>
</protein>
<keyword evidence="2" id="KW-0597">Phosphoprotein</keyword>
<reference evidence="6" key="1">
    <citation type="submission" date="2022-03" db="EMBL/GenBank/DDBJ databases">
        <authorList>
            <person name="Lindestad O."/>
        </authorList>
    </citation>
    <scope>NUCLEOTIDE SEQUENCE</scope>
</reference>
<comment type="caution">
    <text evidence="6">The sequence shown here is derived from an EMBL/GenBank/DDBJ whole genome shotgun (WGS) entry which is preliminary data.</text>
</comment>
<feature type="compositionally biased region" description="Polar residues" evidence="4">
    <location>
        <begin position="483"/>
        <end position="495"/>
    </location>
</feature>
<dbReference type="SUPFAM" id="SSF63829">
    <property type="entry name" value="Calcium-dependent phosphotriesterase"/>
    <property type="match status" value="1"/>
</dbReference>
<dbReference type="InterPro" id="IPR011042">
    <property type="entry name" value="6-blade_b-propeller_TolB-like"/>
</dbReference>
<dbReference type="PANTHER" id="PTHR10426">
    <property type="entry name" value="STRICTOSIDINE SYNTHASE-RELATED"/>
    <property type="match status" value="1"/>
</dbReference>
<gene>
    <name evidence="6" type="primary">jg2355</name>
    <name evidence="6" type="ORF">PAEG_LOCUS10166</name>
</gene>
<dbReference type="AlphaFoldDB" id="A0A8S4R4V5"/>
<evidence type="ECO:0000313" key="7">
    <source>
        <dbReference type="Proteomes" id="UP000838756"/>
    </source>
</evidence>
<dbReference type="Gene3D" id="2.120.10.30">
    <property type="entry name" value="TolB, C-terminal domain"/>
    <property type="match status" value="1"/>
</dbReference>
<name>A0A8S4R4V5_9NEOP</name>
<comment type="similarity">
    <text evidence="1">Belongs to the strictosidine synthase family.</text>
</comment>